<feature type="region of interest" description="Disordered" evidence="1">
    <location>
        <begin position="1"/>
        <end position="26"/>
    </location>
</feature>
<evidence type="ECO:0000256" key="1">
    <source>
        <dbReference type="SAM" id="MobiDB-lite"/>
    </source>
</evidence>
<proteinExistence type="predicted"/>
<dbReference type="EMBL" id="BARS01026208">
    <property type="protein sequence ID" value="GAG12692.1"/>
    <property type="molecule type" value="Genomic_DNA"/>
</dbReference>
<accession>X0VNF3</accession>
<organism evidence="2">
    <name type="scientific">marine sediment metagenome</name>
    <dbReference type="NCBI Taxonomy" id="412755"/>
    <lineage>
        <taxon>unclassified sequences</taxon>
        <taxon>metagenomes</taxon>
        <taxon>ecological metagenomes</taxon>
    </lineage>
</organism>
<reference evidence="2" key="1">
    <citation type="journal article" date="2014" name="Front. Microbiol.">
        <title>High frequency of phylogenetically diverse reductive dehalogenase-homologous genes in deep subseafloor sedimentary metagenomes.</title>
        <authorList>
            <person name="Kawai M."/>
            <person name="Futagami T."/>
            <person name="Toyoda A."/>
            <person name="Takaki Y."/>
            <person name="Nishi S."/>
            <person name="Hori S."/>
            <person name="Arai W."/>
            <person name="Tsubouchi T."/>
            <person name="Morono Y."/>
            <person name="Uchiyama I."/>
            <person name="Ito T."/>
            <person name="Fujiyama A."/>
            <person name="Inagaki F."/>
            <person name="Takami H."/>
        </authorList>
    </citation>
    <scope>NUCLEOTIDE SEQUENCE</scope>
    <source>
        <strain evidence="2">Expedition CK06-06</strain>
    </source>
</reference>
<evidence type="ECO:0000313" key="2">
    <source>
        <dbReference type="EMBL" id="GAG12692.1"/>
    </source>
</evidence>
<dbReference type="AlphaFoldDB" id="X0VNF3"/>
<protein>
    <submittedName>
        <fullName evidence="2">Uncharacterized protein</fullName>
    </submittedName>
</protein>
<name>X0VNF3_9ZZZZ</name>
<feature type="compositionally biased region" description="Basic and acidic residues" evidence="1">
    <location>
        <begin position="1"/>
        <end position="17"/>
    </location>
</feature>
<feature type="non-terminal residue" evidence="2">
    <location>
        <position position="81"/>
    </location>
</feature>
<sequence length="81" mass="8751">MADLRDREVAVSEKNDSKMGPSGRRARSADSFYLLVGGSSDIYDVTVNFDSKNGHWCQTVAGSRCHGNGNGKGRKYGPPQS</sequence>
<comment type="caution">
    <text evidence="2">The sequence shown here is derived from an EMBL/GenBank/DDBJ whole genome shotgun (WGS) entry which is preliminary data.</text>
</comment>
<gene>
    <name evidence="2" type="ORF">S01H1_41324</name>
</gene>